<dbReference type="AlphaFoldDB" id="A0A840PKD8"/>
<feature type="transmembrane region" description="Helical" evidence="2">
    <location>
        <begin position="141"/>
        <end position="164"/>
    </location>
</feature>
<feature type="region of interest" description="Disordered" evidence="1">
    <location>
        <begin position="316"/>
        <end position="337"/>
    </location>
</feature>
<feature type="transmembrane region" description="Helical" evidence="2">
    <location>
        <begin position="220"/>
        <end position="238"/>
    </location>
</feature>
<dbReference type="PANTHER" id="PTHR20992">
    <property type="entry name" value="AT15442P-RELATED"/>
    <property type="match status" value="1"/>
</dbReference>
<keyword evidence="4" id="KW-1185">Reference proteome</keyword>
<proteinExistence type="predicted"/>
<gene>
    <name evidence="3" type="ORF">HNP84_009172</name>
</gene>
<protein>
    <submittedName>
        <fullName evidence="3">Putative hydrophobic protein (TIGR00271 family)</fullName>
    </submittedName>
</protein>
<feature type="transmembrane region" description="Helical" evidence="2">
    <location>
        <begin position="276"/>
        <end position="297"/>
    </location>
</feature>
<organism evidence="3 4">
    <name type="scientific">Thermocatellispora tengchongensis</name>
    <dbReference type="NCBI Taxonomy" id="1073253"/>
    <lineage>
        <taxon>Bacteria</taxon>
        <taxon>Bacillati</taxon>
        <taxon>Actinomycetota</taxon>
        <taxon>Actinomycetes</taxon>
        <taxon>Streptosporangiales</taxon>
        <taxon>Streptosporangiaceae</taxon>
        <taxon>Thermocatellispora</taxon>
    </lineage>
</organism>
<reference evidence="3 4" key="1">
    <citation type="submission" date="2020-08" db="EMBL/GenBank/DDBJ databases">
        <title>Genomic Encyclopedia of Type Strains, Phase IV (KMG-IV): sequencing the most valuable type-strain genomes for metagenomic binning, comparative biology and taxonomic classification.</title>
        <authorList>
            <person name="Goeker M."/>
        </authorList>
    </citation>
    <scope>NUCLEOTIDE SEQUENCE [LARGE SCALE GENOMIC DNA]</scope>
    <source>
        <strain evidence="3 4">DSM 45615</strain>
    </source>
</reference>
<keyword evidence="2" id="KW-0472">Membrane</keyword>
<name>A0A840PKD8_9ACTN</name>
<dbReference type="InterPro" id="IPR005240">
    <property type="entry name" value="DUF389"/>
</dbReference>
<dbReference type="EMBL" id="JACHGN010000029">
    <property type="protein sequence ID" value="MBB5139409.1"/>
    <property type="molecule type" value="Genomic_DNA"/>
</dbReference>
<sequence length="337" mass="35307">MLHMRVISPRDRTEDAVGYLTAATGVTNLVVLAGAARDPQGDLILFDVAREAANHVIDHLKELRVHEDGSIAGEHVDLSLSHAAERAEEEAPGDSDDAVIWEELAQRVADDCKVTWAFLAFMAIAVQIAAIGVVVNSPILIVGAMVLGPEFGAIAAICFGLLTGHPPVILRALRTLAVGFAAAIAITLVCALVSRPLGWLDAGMLNTGHEEVQFIVKPDRWSFIVALLAGIAGVLSITAGKSSSLVGVFISVTTVPAAGYAALGIALGQWSEVGGSVAQLAVNIAGMIIAGTLTLYAQRFLWARFGRRAPAALRRTLTAPPGSPRGAGRLHGRMDEP</sequence>
<evidence type="ECO:0000313" key="4">
    <source>
        <dbReference type="Proteomes" id="UP000578449"/>
    </source>
</evidence>
<feature type="transmembrane region" description="Helical" evidence="2">
    <location>
        <begin position="114"/>
        <end position="135"/>
    </location>
</feature>
<feature type="transmembrane region" description="Helical" evidence="2">
    <location>
        <begin position="176"/>
        <end position="200"/>
    </location>
</feature>
<accession>A0A840PKD8</accession>
<dbReference type="PANTHER" id="PTHR20992:SF9">
    <property type="entry name" value="AT15442P-RELATED"/>
    <property type="match status" value="1"/>
</dbReference>
<keyword evidence="2" id="KW-0812">Transmembrane</keyword>
<evidence type="ECO:0000256" key="1">
    <source>
        <dbReference type="SAM" id="MobiDB-lite"/>
    </source>
</evidence>
<comment type="caution">
    <text evidence="3">The sequence shown here is derived from an EMBL/GenBank/DDBJ whole genome shotgun (WGS) entry which is preliminary data.</text>
</comment>
<evidence type="ECO:0000256" key="2">
    <source>
        <dbReference type="SAM" id="Phobius"/>
    </source>
</evidence>
<feature type="transmembrane region" description="Helical" evidence="2">
    <location>
        <begin position="245"/>
        <end position="270"/>
    </location>
</feature>
<keyword evidence="2" id="KW-1133">Transmembrane helix</keyword>
<dbReference type="Pfam" id="PF04087">
    <property type="entry name" value="DUF389"/>
    <property type="match status" value="1"/>
</dbReference>
<evidence type="ECO:0000313" key="3">
    <source>
        <dbReference type="EMBL" id="MBB5139409.1"/>
    </source>
</evidence>
<dbReference type="Proteomes" id="UP000578449">
    <property type="component" value="Unassembled WGS sequence"/>
</dbReference>